<gene>
    <name evidence="1" type="ORF">RO3G_02526</name>
</gene>
<keyword evidence="2" id="KW-1185">Reference proteome</keyword>
<dbReference type="InParanoid" id="I1BNP2"/>
<reference evidence="1 2" key="1">
    <citation type="journal article" date="2009" name="PLoS Genet.">
        <title>Genomic analysis of the basal lineage fungus Rhizopus oryzae reveals a whole-genome duplication.</title>
        <authorList>
            <person name="Ma L.-J."/>
            <person name="Ibrahim A.S."/>
            <person name="Skory C."/>
            <person name="Grabherr M.G."/>
            <person name="Burger G."/>
            <person name="Butler M."/>
            <person name="Elias M."/>
            <person name="Idnurm A."/>
            <person name="Lang B.F."/>
            <person name="Sone T."/>
            <person name="Abe A."/>
            <person name="Calvo S.E."/>
            <person name="Corrochano L.M."/>
            <person name="Engels R."/>
            <person name="Fu J."/>
            <person name="Hansberg W."/>
            <person name="Kim J.-M."/>
            <person name="Kodira C.D."/>
            <person name="Koehrsen M.J."/>
            <person name="Liu B."/>
            <person name="Miranda-Saavedra D."/>
            <person name="O'Leary S."/>
            <person name="Ortiz-Castellanos L."/>
            <person name="Poulter R."/>
            <person name="Rodriguez-Romero J."/>
            <person name="Ruiz-Herrera J."/>
            <person name="Shen Y.-Q."/>
            <person name="Zeng Q."/>
            <person name="Galagan J."/>
            <person name="Birren B.W."/>
            <person name="Cuomo C.A."/>
            <person name="Wickes B.L."/>
        </authorList>
    </citation>
    <scope>NUCLEOTIDE SEQUENCE [LARGE SCALE GENOMIC DNA]</scope>
    <source>
        <strain evidence="2">RA 99-880 / ATCC MYA-4621 / FGSC 9543 / NRRL 43880</strain>
    </source>
</reference>
<accession>I1BNP2</accession>
<proteinExistence type="predicted"/>
<evidence type="ECO:0000313" key="2">
    <source>
        <dbReference type="Proteomes" id="UP000009138"/>
    </source>
</evidence>
<protein>
    <submittedName>
        <fullName evidence="1">Uncharacterized protein</fullName>
    </submittedName>
</protein>
<dbReference type="EMBL" id="CH476733">
    <property type="protein sequence ID" value="EIE77822.1"/>
    <property type="molecule type" value="Genomic_DNA"/>
</dbReference>
<sequence>MQVFFIHNQPSLDPIKIQYTFYKCCTPTINFCFKQLEIGQMRMKRGATHFLKQHY</sequence>
<dbReference type="VEuPathDB" id="FungiDB:RO3G_02526"/>
<dbReference type="AlphaFoldDB" id="I1BNP2"/>
<dbReference type="GeneID" id="93609498"/>
<organism evidence="1 2">
    <name type="scientific">Rhizopus delemar (strain RA 99-880 / ATCC MYA-4621 / FGSC 9543 / NRRL 43880)</name>
    <name type="common">Mucormycosis agent</name>
    <name type="synonym">Rhizopus arrhizus var. delemar</name>
    <dbReference type="NCBI Taxonomy" id="246409"/>
    <lineage>
        <taxon>Eukaryota</taxon>
        <taxon>Fungi</taxon>
        <taxon>Fungi incertae sedis</taxon>
        <taxon>Mucoromycota</taxon>
        <taxon>Mucoromycotina</taxon>
        <taxon>Mucoromycetes</taxon>
        <taxon>Mucorales</taxon>
        <taxon>Mucorineae</taxon>
        <taxon>Rhizopodaceae</taxon>
        <taxon>Rhizopus</taxon>
    </lineage>
</organism>
<evidence type="ECO:0000313" key="1">
    <source>
        <dbReference type="EMBL" id="EIE77822.1"/>
    </source>
</evidence>
<dbReference type="RefSeq" id="XP_067513218.1">
    <property type="nucleotide sequence ID" value="XM_067657117.1"/>
</dbReference>
<name>I1BNP2_RHIO9</name>
<dbReference type="Proteomes" id="UP000009138">
    <property type="component" value="Unassembled WGS sequence"/>
</dbReference>